<dbReference type="EMBL" id="BAABME010002594">
    <property type="protein sequence ID" value="GAA0155315.1"/>
    <property type="molecule type" value="Genomic_DNA"/>
</dbReference>
<feature type="domain" description="FAD dependent oxidoreductase" evidence="4">
    <location>
        <begin position="44"/>
        <end position="441"/>
    </location>
</feature>
<dbReference type="SUPFAM" id="SSF51905">
    <property type="entry name" value="FAD/NAD(P)-binding domain"/>
    <property type="match status" value="1"/>
</dbReference>
<dbReference type="Gene3D" id="3.30.9.10">
    <property type="entry name" value="D-Amino Acid Oxidase, subunit A, domain 2"/>
    <property type="match status" value="1"/>
</dbReference>
<evidence type="ECO:0000256" key="2">
    <source>
        <dbReference type="ARBA" id="ARBA00039785"/>
    </source>
</evidence>
<sequence length="464" mass="50862">MAILNSSIIPNQLTTKLFPPSKQVHHTSKKPRPGIVHVSGYKFDVVVIGAGIIGLTIARQFLTESNLSVAIVDSHVPCSGATGAGQGYLWKVHKDPEGEKWELSMRSHNLWEKFAESLESQNIDPLRVLGWKKTGSLLVGRTTEESAMLKRKVDKLCEVGVETVLLSHDELLLEEPSLALGVDGMAAFLPDDYQIDARCAVGYIEEANRKFSAEGRYTTFYHEPVTSLLRTASGGEIEAVQTSNNIIYGRKAVVLAAGCWSGSFMQDLIKDSDTKLHLPVKPRKGHLLVFENFSSVKLNHGIMEVGYVNHQSAALGSRDPGQDALDDAEELSVSMTATMDKSGNLVLGSSRQFVGFNTQKDESIIRSIWERAVEFFPFLRKQKLEDLIKRGEVRVGLRPFLVGGRPVIGNLPELSNFYIAAGHEGEGLSLALGTAEMIVDMVLGNSVKVNPAPYSVQSHPLELQ</sequence>
<organism evidence="5 6">
    <name type="scientific">Lithospermum erythrorhizon</name>
    <name type="common">Purple gromwell</name>
    <name type="synonym">Lithospermum officinale var. erythrorhizon</name>
    <dbReference type="NCBI Taxonomy" id="34254"/>
    <lineage>
        <taxon>Eukaryota</taxon>
        <taxon>Viridiplantae</taxon>
        <taxon>Streptophyta</taxon>
        <taxon>Embryophyta</taxon>
        <taxon>Tracheophyta</taxon>
        <taxon>Spermatophyta</taxon>
        <taxon>Magnoliopsida</taxon>
        <taxon>eudicotyledons</taxon>
        <taxon>Gunneridae</taxon>
        <taxon>Pentapetalae</taxon>
        <taxon>asterids</taxon>
        <taxon>lamiids</taxon>
        <taxon>Boraginales</taxon>
        <taxon>Boraginaceae</taxon>
        <taxon>Boraginoideae</taxon>
        <taxon>Lithospermeae</taxon>
        <taxon>Lithospermum</taxon>
    </lineage>
</organism>
<evidence type="ECO:0000256" key="1">
    <source>
        <dbReference type="ARBA" id="ARBA00023002"/>
    </source>
</evidence>
<accession>A0AAV3PY99</accession>
<name>A0AAV3PY99_LITER</name>
<dbReference type="SUPFAM" id="SSF54373">
    <property type="entry name" value="FAD-linked reductases, C-terminal domain"/>
    <property type="match status" value="1"/>
</dbReference>
<proteinExistence type="predicted"/>
<dbReference type="Pfam" id="PF01266">
    <property type="entry name" value="DAO"/>
    <property type="match status" value="1"/>
</dbReference>
<dbReference type="AlphaFoldDB" id="A0AAV3PY99"/>
<dbReference type="Proteomes" id="UP001454036">
    <property type="component" value="Unassembled WGS sequence"/>
</dbReference>
<dbReference type="GO" id="GO:0005737">
    <property type="term" value="C:cytoplasm"/>
    <property type="evidence" value="ECO:0007669"/>
    <property type="project" value="TreeGrafter"/>
</dbReference>
<protein>
    <recommendedName>
        <fullName evidence="2">FAD-dependent oxidoreductase domain-containing protein 1</fullName>
    </recommendedName>
</protein>
<evidence type="ECO:0000313" key="6">
    <source>
        <dbReference type="Proteomes" id="UP001454036"/>
    </source>
</evidence>
<keyword evidence="1" id="KW-0560">Oxidoreductase</keyword>
<comment type="function">
    <text evidence="3">Required for the assembly of the mitochondrial membrane respiratory chain NADH dehydrogenase (Complex I). Involved in mid-late stages of complex I assembly.</text>
</comment>
<gene>
    <name evidence="5" type="ORF">LIER_13072</name>
</gene>
<evidence type="ECO:0000259" key="4">
    <source>
        <dbReference type="Pfam" id="PF01266"/>
    </source>
</evidence>
<evidence type="ECO:0000256" key="3">
    <source>
        <dbReference type="ARBA" id="ARBA00046185"/>
    </source>
</evidence>
<dbReference type="PANTHER" id="PTHR13847:SF287">
    <property type="entry name" value="FAD-DEPENDENT OXIDOREDUCTASE DOMAIN-CONTAINING PROTEIN 1"/>
    <property type="match status" value="1"/>
</dbReference>
<evidence type="ECO:0000313" key="5">
    <source>
        <dbReference type="EMBL" id="GAA0155315.1"/>
    </source>
</evidence>
<dbReference type="GO" id="GO:0016491">
    <property type="term" value="F:oxidoreductase activity"/>
    <property type="evidence" value="ECO:0007669"/>
    <property type="project" value="UniProtKB-KW"/>
</dbReference>
<keyword evidence="6" id="KW-1185">Reference proteome</keyword>
<dbReference type="PANTHER" id="PTHR13847">
    <property type="entry name" value="SARCOSINE DEHYDROGENASE-RELATED"/>
    <property type="match status" value="1"/>
</dbReference>
<dbReference type="Gene3D" id="3.50.50.60">
    <property type="entry name" value="FAD/NAD(P)-binding domain"/>
    <property type="match status" value="1"/>
</dbReference>
<comment type="caution">
    <text evidence="5">The sequence shown here is derived from an EMBL/GenBank/DDBJ whole genome shotgun (WGS) entry which is preliminary data.</text>
</comment>
<dbReference type="InterPro" id="IPR006076">
    <property type="entry name" value="FAD-dep_OxRdtase"/>
</dbReference>
<reference evidence="5 6" key="1">
    <citation type="submission" date="2024-01" db="EMBL/GenBank/DDBJ databases">
        <title>The complete chloroplast genome sequence of Lithospermum erythrorhizon: insights into the phylogenetic relationship among Boraginaceae species and the maternal lineages of purple gromwells.</title>
        <authorList>
            <person name="Okada T."/>
            <person name="Watanabe K."/>
        </authorList>
    </citation>
    <scope>NUCLEOTIDE SEQUENCE [LARGE SCALE GENOMIC DNA]</scope>
</reference>
<dbReference type="InterPro" id="IPR036188">
    <property type="entry name" value="FAD/NAD-bd_sf"/>
</dbReference>